<evidence type="ECO:0000313" key="9">
    <source>
        <dbReference type="Proteomes" id="UP000054845"/>
    </source>
</evidence>
<evidence type="ECO:0000256" key="4">
    <source>
        <dbReference type="ARBA" id="ARBA00022917"/>
    </source>
</evidence>
<evidence type="ECO:0000256" key="3">
    <source>
        <dbReference type="ARBA" id="ARBA00022840"/>
    </source>
</evidence>
<dbReference type="GO" id="GO:0005524">
    <property type="term" value="F:ATP binding"/>
    <property type="evidence" value="ECO:0007669"/>
    <property type="project" value="UniProtKB-KW"/>
</dbReference>
<dbReference type="InterPro" id="IPR045864">
    <property type="entry name" value="aa-tRNA-synth_II/BPL/LPL"/>
</dbReference>
<dbReference type="PANTHER" id="PTHR22594">
    <property type="entry name" value="ASPARTYL/LYSYL-TRNA SYNTHETASE"/>
    <property type="match status" value="1"/>
</dbReference>
<evidence type="ECO:0000256" key="1">
    <source>
        <dbReference type="ARBA" id="ARBA00022598"/>
    </source>
</evidence>
<evidence type="ECO:0000313" key="8">
    <source>
        <dbReference type="EMBL" id="CEH13663.1"/>
    </source>
</evidence>
<name>A0A0P1BDT0_9BASI</name>
<dbReference type="STRING" id="401625.A0A0P1BDT0"/>
<evidence type="ECO:0000256" key="6">
    <source>
        <dbReference type="SAM" id="MobiDB-lite"/>
    </source>
</evidence>
<dbReference type="GO" id="GO:0005739">
    <property type="term" value="C:mitochondrion"/>
    <property type="evidence" value="ECO:0007669"/>
    <property type="project" value="TreeGrafter"/>
</dbReference>
<dbReference type="Proteomes" id="UP000054845">
    <property type="component" value="Unassembled WGS sequence"/>
</dbReference>
<dbReference type="InterPro" id="IPR006195">
    <property type="entry name" value="aa-tRNA-synth_II"/>
</dbReference>
<keyword evidence="4" id="KW-0648">Protein biosynthesis</keyword>
<dbReference type="Pfam" id="PF00152">
    <property type="entry name" value="tRNA-synt_2"/>
    <property type="match status" value="1"/>
</dbReference>
<feature type="compositionally biased region" description="Polar residues" evidence="6">
    <location>
        <begin position="170"/>
        <end position="182"/>
    </location>
</feature>
<keyword evidence="9" id="KW-1185">Reference proteome</keyword>
<feature type="domain" description="Aminoacyl-transfer RNA synthetases class-II family profile" evidence="7">
    <location>
        <begin position="100"/>
        <end position="507"/>
    </location>
</feature>
<dbReference type="GO" id="GO:0006421">
    <property type="term" value="P:asparaginyl-tRNA aminoacylation"/>
    <property type="evidence" value="ECO:0007669"/>
    <property type="project" value="TreeGrafter"/>
</dbReference>
<keyword evidence="3" id="KW-0067">ATP-binding</keyword>
<sequence length="515" mass="57117">MEADNHLQIVLSPPLREELGSRLSPGASLEIEGALCEVKKKDGRAIGGDEIELRATSARVVAVCDSASYPVPLQSENNPTDNLRAHAHLRSRDMRHAALLRSRDALERGLADYFARNEFIKVTTPIITSSDCEGAGEVFQIVADSDLRKPDQPKAGPAELSPAENGVNYEHSTNAEPSETTTSDRQLQAFWSGQPAYLSVSAQLHLEAIMHGLNRIWTLSPAFRAEGSATNRHLAEFWMAEAEMVTSDDPRVALEEVMTIVEGCIKTASYSLFGADWQIPSTWAKGSDRAEDVNWLIGATPAKEYRKLDWNNWEDKQILKDLMPIDPHSAVNYTLLEETWKRMTYSQAITQLRQIHEDEEEFDIEPIAGQPLATEHEAALAEDGPVFITHYPAHSKPFYMRASTGAPSSDQEGSEGYTGPTVDCFDLLVPGMGELVGGSLRETRPEVIQGKLSSLGWSEKAKKQMEWYASDLRRFGTAPHGGFGLGMERLLSWLTDTSNLKDCVTFPRVKGRVRY</sequence>
<protein>
    <submittedName>
        <fullName evidence="8">Asparaginyl-tRNA synthetase (Mitochondrial)</fullName>
    </submittedName>
</protein>
<dbReference type="Gene3D" id="3.30.930.10">
    <property type="entry name" value="Bira Bifunctional Protein, Domain 2"/>
    <property type="match status" value="1"/>
</dbReference>
<dbReference type="InterPro" id="IPR002312">
    <property type="entry name" value="Asp/Asn-tRNA-synth_IIb"/>
</dbReference>
<keyword evidence="5 8" id="KW-0030">Aminoacyl-tRNA synthetase</keyword>
<dbReference type="AlphaFoldDB" id="A0A0P1BDT0"/>
<dbReference type="PANTHER" id="PTHR22594:SF34">
    <property type="entry name" value="ASPARAGINE--TRNA LIGASE, MITOCHONDRIAL-RELATED"/>
    <property type="match status" value="1"/>
</dbReference>
<accession>A0A0P1BDT0</accession>
<evidence type="ECO:0000259" key="7">
    <source>
        <dbReference type="PROSITE" id="PS50862"/>
    </source>
</evidence>
<dbReference type="EMBL" id="CCYA01000221">
    <property type="protein sequence ID" value="CEH13663.1"/>
    <property type="molecule type" value="Genomic_DNA"/>
</dbReference>
<dbReference type="GO" id="GO:0004816">
    <property type="term" value="F:asparagine-tRNA ligase activity"/>
    <property type="evidence" value="ECO:0007669"/>
    <property type="project" value="TreeGrafter"/>
</dbReference>
<reference evidence="8 9" key="1">
    <citation type="submission" date="2014-09" db="EMBL/GenBank/DDBJ databases">
        <authorList>
            <person name="Magalhaes I.L.F."/>
            <person name="Oliveira U."/>
            <person name="Santos F.R."/>
            <person name="Vidigal T.H.D.A."/>
            <person name="Brescovit A.D."/>
            <person name="Santos A.J."/>
        </authorList>
    </citation>
    <scope>NUCLEOTIDE SEQUENCE [LARGE SCALE GENOMIC DNA]</scope>
</reference>
<keyword evidence="1" id="KW-0436">Ligase</keyword>
<keyword evidence="2" id="KW-0547">Nucleotide-binding</keyword>
<dbReference type="OrthoDB" id="1931232at2759"/>
<feature type="region of interest" description="Disordered" evidence="6">
    <location>
        <begin position="143"/>
        <end position="182"/>
    </location>
</feature>
<proteinExistence type="predicted"/>
<dbReference type="PROSITE" id="PS50862">
    <property type="entry name" value="AA_TRNA_LIGASE_II"/>
    <property type="match status" value="1"/>
</dbReference>
<evidence type="ECO:0000256" key="5">
    <source>
        <dbReference type="ARBA" id="ARBA00023146"/>
    </source>
</evidence>
<dbReference type="InterPro" id="IPR004364">
    <property type="entry name" value="Aa-tRNA-synt_II"/>
</dbReference>
<dbReference type="PRINTS" id="PR01042">
    <property type="entry name" value="TRNASYNTHASP"/>
</dbReference>
<dbReference type="SUPFAM" id="SSF55681">
    <property type="entry name" value="Class II aaRS and biotin synthetases"/>
    <property type="match status" value="1"/>
</dbReference>
<evidence type="ECO:0000256" key="2">
    <source>
        <dbReference type="ARBA" id="ARBA00022741"/>
    </source>
</evidence>
<organism evidence="8 9">
    <name type="scientific">Ceraceosorus bombacis</name>
    <dbReference type="NCBI Taxonomy" id="401625"/>
    <lineage>
        <taxon>Eukaryota</taxon>
        <taxon>Fungi</taxon>
        <taxon>Dikarya</taxon>
        <taxon>Basidiomycota</taxon>
        <taxon>Ustilaginomycotina</taxon>
        <taxon>Exobasidiomycetes</taxon>
        <taxon>Ceraceosorales</taxon>
        <taxon>Ceraceosoraceae</taxon>
        <taxon>Ceraceosorus</taxon>
    </lineage>
</organism>